<dbReference type="Pfam" id="PF00365">
    <property type="entry name" value="PFK"/>
    <property type="match status" value="1"/>
</dbReference>
<comment type="cofactor">
    <cofactor evidence="1 9">
        <name>Mg(2+)</name>
        <dbReference type="ChEBI" id="CHEBI:18420"/>
    </cofactor>
</comment>
<comment type="catalytic activity">
    <reaction evidence="9">
        <text>beta-D-fructose 6-phosphate + ATP = beta-D-fructose 1,6-bisphosphate + ADP + H(+)</text>
        <dbReference type="Rhea" id="RHEA:16109"/>
        <dbReference type="ChEBI" id="CHEBI:15378"/>
        <dbReference type="ChEBI" id="CHEBI:30616"/>
        <dbReference type="ChEBI" id="CHEBI:32966"/>
        <dbReference type="ChEBI" id="CHEBI:57634"/>
        <dbReference type="ChEBI" id="CHEBI:456216"/>
        <dbReference type="EC" id="2.7.1.11"/>
    </reaction>
</comment>
<dbReference type="PRINTS" id="PR00476">
    <property type="entry name" value="PHFRCTKINASE"/>
</dbReference>
<dbReference type="UniPathway" id="UPA00109">
    <property type="reaction ID" value="UER00182"/>
</dbReference>
<comment type="pathway">
    <text evidence="2 9">Carbohydrate degradation; glycolysis; D-glyceraldehyde 3-phosphate and glycerone phosphate from D-glucose: step 3/4.</text>
</comment>
<dbReference type="GO" id="GO:0016208">
    <property type="term" value="F:AMP binding"/>
    <property type="evidence" value="ECO:0007669"/>
    <property type="project" value="TreeGrafter"/>
</dbReference>
<dbReference type="InterPro" id="IPR035966">
    <property type="entry name" value="PKF_sf"/>
</dbReference>
<dbReference type="GO" id="GO:0005524">
    <property type="term" value="F:ATP binding"/>
    <property type="evidence" value="ECO:0007669"/>
    <property type="project" value="UniProtKB-KW"/>
</dbReference>
<evidence type="ECO:0000256" key="6">
    <source>
        <dbReference type="ARBA" id="ARBA00022777"/>
    </source>
</evidence>
<keyword evidence="7 9" id="KW-0460">Magnesium</keyword>
<feature type="binding site" description="in other chain" evidence="9">
    <location>
        <begin position="284"/>
        <end position="287"/>
    </location>
    <ligand>
        <name>substrate</name>
        <note>ligand shared between dimeric partners</note>
    </ligand>
</feature>
<evidence type="ECO:0000256" key="4">
    <source>
        <dbReference type="ARBA" id="ARBA00022679"/>
    </source>
</evidence>
<evidence type="ECO:0000256" key="8">
    <source>
        <dbReference type="ARBA" id="ARBA00023152"/>
    </source>
</evidence>
<dbReference type="NCBIfam" id="NF002872">
    <property type="entry name" value="PRK03202.1"/>
    <property type="match status" value="1"/>
</dbReference>
<feature type="binding site" evidence="9">
    <location>
        <position position="14"/>
    </location>
    <ligand>
        <name>ATP</name>
        <dbReference type="ChEBI" id="CHEBI:30616"/>
    </ligand>
</feature>
<feature type="binding site" evidence="9">
    <location>
        <position position="117"/>
    </location>
    <ligand>
        <name>Mg(2+)</name>
        <dbReference type="ChEBI" id="CHEBI:18420"/>
        <note>catalytic</note>
    </ligand>
</feature>
<feature type="active site" description="Proton acceptor" evidence="9">
    <location>
        <position position="142"/>
    </location>
</feature>
<evidence type="ECO:0000256" key="2">
    <source>
        <dbReference type="ARBA" id="ARBA00004679"/>
    </source>
</evidence>
<dbReference type="GO" id="GO:0005945">
    <property type="term" value="C:6-phosphofructokinase complex"/>
    <property type="evidence" value="ECO:0007669"/>
    <property type="project" value="TreeGrafter"/>
</dbReference>
<keyword evidence="9" id="KW-0547">Nucleotide-binding</keyword>
<feature type="binding site" description="in other chain" evidence="9">
    <location>
        <begin position="140"/>
        <end position="142"/>
    </location>
    <ligand>
        <name>substrate</name>
        <note>ligand shared between dimeric partners</note>
    </ligand>
</feature>
<dbReference type="RefSeq" id="WP_094457063.1">
    <property type="nucleotide sequence ID" value="NZ_NOXU01000030.1"/>
</dbReference>
<dbReference type="AlphaFoldDB" id="A0A255YWR9"/>
<dbReference type="PANTHER" id="PTHR13697:SF52">
    <property type="entry name" value="ATP-DEPENDENT 6-PHOSPHOFRUCTOKINASE 3"/>
    <property type="match status" value="1"/>
</dbReference>
<comment type="caution">
    <text evidence="11">The sequence shown here is derived from an EMBL/GenBank/DDBJ whole genome shotgun (WGS) entry which is preliminary data.</text>
</comment>
<feature type="domain" description="Phosphofructokinase" evidence="10">
    <location>
        <begin position="6"/>
        <end position="310"/>
    </location>
</feature>
<comment type="subcellular location">
    <subcellularLocation>
        <location evidence="9">Cytoplasm</location>
    </subcellularLocation>
</comment>
<sequence length="361" mass="37675">MTAAKRIGILTSGGDCAGLNAVIRAAVHRAAHYGWEVVGIEDGTQGLLARPVRYVNLDLKGVDGAMMRQGGTILGTTNKGDPFAYPMADGTRKDRSQEIIGGLRELGVDSLIGIGGDGSMAILRKLARIGGIKLIGIPKTIDNDLGITEMSVGFDTAVAVATEALDRLQPTAASHARVMVLEVMGRDAGHIALSAGIAGGADVILLPELAWSVAGVADKIRRVQAGGRNFALVVVSEAVRTMEGVKAQQEFTDGQKRYGGIGNYIGHLIAEATGAETRVTVLGHVQRGCPPGHNDRVLASAFGVAAVDLLAEGKSDRLVAWSNRRVIDIPIEDAIATYAAVDIDGTLVKTARGLGIYVGDR</sequence>
<dbReference type="InterPro" id="IPR012829">
    <property type="entry name" value="Phosphofructokinase_III"/>
</dbReference>
<dbReference type="GO" id="GO:0070095">
    <property type="term" value="F:fructose-6-phosphate binding"/>
    <property type="evidence" value="ECO:0007669"/>
    <property type="project" value="TreeGrafter"/>
</dbReference>
<dbReference type="NCBIfam" id="NF010674">
    <property type="entry name" value="PRK14071.1"/>
    <property type="match status" value="1"/>
</dbReference>
<evidence type="ECO:0000256" key="1">
    <source>
        <dbReference type="ARBA" id="ARBA00001946"/>
    </source>
</evidence>
<dbReference type="EMBL" id="NOXU01000030">
    <property type="protein sequence ID" value="OYQ33621.1"/>
    <property type="molecule type" value="Genomic_DNA"/>
</dbReference>
<feature type="binding site" evidence="9">
    <location>
        <begin position="79"/>
        <end position="80"/>
    </location>
    <ligand>
        <name>ATP</name>
        <dbReference type="ChEBI" id="CHEBI:30616"/>
    </ligand>
</feature>
<evidence type="ECO:0000259" key="10">
    <source>
        <dbReference type="Pfam" id="PF00365"/>
    </source>
</evidence>
<proteinExistence type="inferred from homology"/>
<comment type="subunit">
    <text evidence="9">Homodimer or homotetramer.</text>
</comment>
<keyword evidence="3 9" id="KW-0963">Cytoplasm</keyword>
<evidence type="ECO:0000256" key="3">
    <source>
        <dbReference type="ARBA" id="ARBA00022490"/>
    </source>
</evidence>
<evidence type="ECO:0000256" key="9">
    <source>
        <dbReference type="HAMAP-Rule" id="MF_01976"/>
    </source>
</evidence>
<feature type="binding site" evidence="9">
    <location>
        <position position="177"/>
    </location>
    <ligand>
        <name>substrate</name>
        <note>ligand shared between dimeric partners</note>
    </ligand>
</feature>
<keyword evidence="8 9" id="KW-0324">Glycolysis</keyword>
<dbReference type="PIRSF" id="PIRSF000532">
    <property type="entry name" value="ATP_PFK_prok"/>
    <property type="match status" value="1"/>
</dbReference>
<dbReference type="OrthoDB" id="9802503at2"/>
<keyword evidence="4 9" id="KW-0808">Transferase</keyword>
<feature type="binding site" description="in other chain" evidence="9">
    <location>
        <begin position="184"/>
        <end position="186"/>
    </location>
    <ligand>
        <name>substrate</name>
        <note>ligand shared between dimeric partners</note>
    </ligand>
</feature>
<dbReference type="HAMAP" id="MF_01976">
    <property type="entry name" value="Phosphofructokinase_III"/>
    <property type="match status" value="1"/>
</dbReference>
<dbReference type="GO" id="GO:0042802">
    <property type="term" value="F:identical protein binding"/>
    <property type="evidence" value="ECO:0007669"/>
    <property type="project" value="TreeGrafter"/>
</dbReference>
<accession>A0A255YWR9</accession>
<dbReference type="Gene3D" id="3.40.50.460">
    <property type="entry name" value="Phosphofructokinase domain"/>
    <property type="match status" value="1"/>
</dbReference>
<gene>
    <name evidence="9" type="primary">pfkA</name>
    <name evidence="11" type="ORF">CHU95_14685</name>
</gene>
<evidence type="ECO:0000256" key="5">
    <source>
        <dbReference type="ARBA" id="ARBA00022723"/>
    </source>
</evidence>
<comment type="caution">
    <text evidence="9">Lacks conserved residue(s) required for the propagation of feature annotation.</text>
</comment>
<keyword evidence="9" id="KW-0067">ATP-binding</keyword>
<comment type="function">
    <text evidence="9">Catalyzes the phosphorylation of D-fructose 6-phosphate to fructose 1,6-bisphosphate by ATP, the first committing step of glycolysis.</text>
</comment>
<protein>
    <recommendedName>
        <fullName evidence="9">ATP-dependent 6-phosphofructokinase</fullName>
        <shortName evidence="9">ATP-PFK</shortName>
        <shortName evidence="9">Phosphofructokinase</shortName>
        <ecNumber evidence="9">2.7.1.11</ecNumber>
    </recommendedName>
    <alternativeName>
        <fullName evidence="9">Phosphohexokinase</fullName>
    </alternativeName>
</protein>
<dbReference type="Gene3D" id="3.40.50.450">
    <property type="match status" value="1"/>
</dbReference>
<dbReference type="GO" id="GO:0046872">
    <property type="term" value="F:metal ion binding"/>
    <property type="evidence" value="ECO:0007669"/>
    <property type="project" value="UniProtKB-KW"/>
</dbReference>
<feature type="binding site" evidence="9">
    <location>
        <begin position="116"/>
        <end position="119"/>
    </location>
    <ligand>
        <name>ATP</name>
        <dbReference type="ChEBI" id="CHEBI:30616"/>
    </ligand>
</feature>
<dbReference type="SUPFAM" id="SSF53784">
    <property type="entry name" value="Phosphofructokinase"/>
    <property type="match status" value="1"/>
</dbReference>
<dbReference type="GO" id="GO:0047334">
    <property type="term" value="F:diphosphate-fructose-6-phosphate 1-phosphotransferase activity"/>
    <property type="evidence" value="ECO:0007669"/>
    <property type="project" value="InterPro"/>
</dbReference>
<keyword evidence="6 9" id="KW-0418">Kinase</keyword>
<organism evidence="11 12">
    <name type="scientific">Niveispirillum lacus</name>
    <dbReference type="NCBI Taxonomy" id="1981099"/>
    <lineage>
        <taxon>Bacteria</taxon>
        <taxon>Pseudomonadati</taxon>
        <taxon>Pseudomonadota</taxon>
        <taxon>Alphaproteobacteria</taxon>
        <taxon>Rhodospirillales</taxon>
        <taxon>Azospirillaceae</taxon>
        <taxon>Niveispirillum</taxon>
    </lineage>
</organism>
<dbReference type="GO" id="GO:0003872">
    <property type="term" value="F:6-phosphofructokinase activity"/>
    <property type="evidence" value="ECO:0007669"/>
    <property type="project" value="UniProtKB-UniRule"/>
</dbReference>
<dbReference type="EC" id="2.7.1.11" evidence="9"/>
<dbReference type="InterPro" id="IPR022953">
    <property type="entry name" value="ATP_PFK"/>
</dbReference>
<dbReference type="GO" id="GO:0030388">
    <property type="term" value="P:fructose 1,6-bisphosphate metabolic process"/>
    <property type="evidence" value="ECO:0007669"/>
    <property type="project" value="TreeGrafter"/>
</dbReference>
<evidence type="ECO:0000256" key="7">
    <source>
        <dbReference type="ARBA" id="ARBA00022842"/>
    </source>
</evidence>
<dbReference type="PANTHER" id="PTHR13697">
    <property type="entry name" value="PHOSPHOFRUCTOKINASE"/>
    <property type="match status" value="1"/>
</dbReference>
<evidence type="ECO:0000313" key="11">
    <source>
        <dbReference type="EMBL" id="OYQ33621.1"/>
    </source>
</evidence>
<feature type="binding site" evidence="9">
    <location>
        <position position="278"/>
    </location>
    <ligand>
        <name>substrate</name>
        <note>ligand shared between dimeric partners</note>
    </ligand>
</feature>
<dbReference type="Proteomes" id="UP000216998">
    <property type="component" value="Unassembled WGS sequence"/>
</dbReference>
<keyword evidence="5 9" id="KW-0479">Metal-binding</keyword>
<feature type="binding site" description="in other chain" evidence="9">
    <location>
        <position position="237"/>
    </location>
    <ligand>
        <name>substrate</name>
        <note>ligand shared between dimeric partners</note>
    </ligand>
</feature>
<dbReference type="InterPro" id="IPR012003">
    <property type="entry name" value="ATP_PFK_prok-type"/>
</dbReference>
<keyword evidence="12" id="KW-1185">Reference proteome</keyword>
<dbReference type="GO" id="GO:0006002">
    <property type="term" value="P:fructose 6-phosphate metabolic process"/>
    <property type="evidence" value="ECO:0007669"/>
    <property type="project" value="InterPro"/>
</dbReference>
<comment type="similarity">
    <text evidence="9">Belongs to the phosphofructokinase type A (PFKA) family. Mixed-substrate PFK group III subfamily.</text>
</comment>
<dbReference type="GO" id="GO:0048029">
    <property type="term" value="F:monosaccharide binding"/>
    <property type="evidence" value="ECO:0007669"/>
    <property type="project" value="TreeGrafter"/>
</dbReference>
<reference evidence="11 12" key="1">
    <citation type="submission" date="2017-07" db="EMBL/GenBank/DDBJ databases">
        <title>Niveispirillum cyanobacteriorum sp. nov., isolated from cyanobacterial aggregates in a eutrophic lake.</title>
        <authorList>
            <person name="Cai H."/>
        </authorList>
    </citation>
    <scope>NUCLEOTIDE SEQUENCE [LARGE SCALE GENOMIC DNA]</scope>
    <source>
        <strain evidence="12">TH1-14</strain>
    </source>
</reference>
<dbReference type="GO" id="GO:0061621">
    <property type="term" value="P:canonical glycolysis"/>
    <property type="evidence" value="ECO:0007669"/>
    <property type="project" value="TreeGrafter"/>
</dbReference>
<name>A0A255YWR9_9PROT</name>
<dbReference type="InterPro" id="IPR000023">
    <property type="entry name" value="Phosphofructokinase_dom"/>
</dbReference>
<evidence type="ECO:0000313" key="12">
    <source>
        <dbReference type="Proteomes" id="UP000216998"/>
    </source>
</evidence>
<feature type="site" description="Important for substrate specificity; cannot use PPi as phosphoryl donor" evidence="9">
    <location>
        <position position="118"/>
    </location>
</feature>